<evidence type="ECO:0000313" key="13">
    <source>
        <dbReference type="Proteomes" id="UP001477672"/>
    </source>
</evidence>
<dbReference type="NCBIfam" id="NF001138">
    <property type="entry name" value="PRK00143.1"/>
    <property type="match status" value="1"/>
</dbReference>
<reference evidence="12 13" key="1">
    <citation type="submission" date="2024-03" db="EMBL/GenBank/DDBJ databases">
        <title>Human intestinal bacterial collection.</title>
        <authorList>
            <person name="Pauvert C."/>
            <person name="Hitch T.C.A."/>
            <person name="Clavel T."/>
        </authorList>
    </citation>
    <scope>NUCLEOTIDE SEQUENCE [LARGE SCALE GENOMIC DNA]</scope>
    <source>
        <strain evidence="12 13">CLA-JM-H11</strain>
    </source>
</reference>
<keyword evidence="5 9" id="KW-0067">ATP-binding</keyword>
<comment type="catalytic activity">
    <reaction evidence="8 9">
        <text>S-sulfanyl-L-cysteinyl-[protein] + uridine(34) in tRNA + AH2 + ATP = 2-thiouridine(34) in tRNA + L-cysteinyl-[protein] + A + AMP + diphosphate + H(+)</text>
        <dbReference type="Rhea" id="RHEA:47032"/>
        <dbReference type="Rhea" id="RHEA-COMP:10131"/>
        <dbReference type="Rhea" id="RHEA-COMP:11726"/>
        <dbReference type="Rhea" id="RHEA-COMP:11727"/>
        <dbReference type="Rhea" id="RHEA-COMP:11728"/>
        <dbReference type="ChEBI" id="CHEBI:13193"/>
        <dbReference type="ChEBI" id="CHEBI:15378"/>
        <dbReference type="ChEBI" id="CHEBI:17499"/>
        <dbReference type="ChEBI" id="CHEBI:29950"/>
        <dbReference type="ChEBI" id="CHEBI:30616"/>
        <dbReference type="ChEBI" id="CHEBI:33019"/>
        <dbReference type="ChEBI" id="CHEBI:61963"/>
        <dbReference type="ChEBI" id="CHEBI:65315"/>
        <dbReference type="ChEBI" id="CHEBI:87170"/>
        <dbReference type="ChEBI" id="CHEBI:456215"/>
        <dbReference type="EC" id="2.8.1.13"/>
    </reaction>
</comment>
<dbReference type="Gene3D" id="2.30.30.280">
    <property type="entry name" value="Adenine nucleotide alpha hydrolases-like domains"/>
    <property type="match status" value="1"/>
</dbReference>
<evidence type="ECO:0000256" key="7">
    <source>
        <dbReference type="ARBA" id="ARBA00023157"/>
    </source>
</evidence>
<comment type="similarity">
    <text evidence="9">Belongs to the MnmA/TRMU family.</text>
</comment>
<feature type="active site" description="Nucleophile" evidence="9">
    <location>
        <position position="106"/>
    </location>
</feature>
<dbReference type="Proteomes" id="UP001477672">
    <property type="component" value="Unassembled WGS sequence"/>
</dbReference>
<keyword evidence="6 9" id="KW-0694">RNA-binding</keyword>
<keyword evidence="7" id="KW-1015">Disulfide bond</keyword>
<evidence type="ECO:0000259" key="10">
    <source>
        <dbReference type="Pfam" id="PF20258"/>
    </source>
</evidence>
<feature type="active site" description="Cysteine persulfide intermediate" evidence="9">
    <location>
        <position position="202"/>
    </location>
</feature>
<dbReference type="GO" id="GO:0103016">
    <property type="term" value="F:tRNA-uridine 2-sulfurtransferase activity"/>
    <property type="evidence" value="ECO:0007669"/>
    <property type="project" value="UniProtKB-EC"/>
</dbReference>
<feature type="site" description="Interaction with tRNA" evidence="9">
    <location>
        <position position="339"/>
    </location>
</feature>
<feature type="binding site" evidence="9">
    <location>
        <position position="130"/>
    </location>
    <ligand>
        <name>ATP</name>
        <dbReference type="ChEBI" id="CHEBI:30616"/>
    </ligand>
</feature>
<evidence type="ECO:0000256" key="2">
    <source>
        <dbReference type="ARBA" id="ARBA00022679"/>
    </source>
</evidence>
<keyword evidence="1 9" id="KW-0820">tRNA-binding</keyword>
<name>A0ABV1GAY9_9FIRM</name>
<evidence type="ECO:0000256" key="5">
    <source>
        <dbReference type="ARBA" id="ARBA00022840"/>
    </source>
</evidence>
<dbReference type="Pfam" id="PF20258">
    <property type="entry name" value="tRNA_Me_trans_C"/>
    <property type="match status" value="1"/>
</dbReference>
<dbReference type="Pfam" id="PF20259">
    <property type="entry name" value="tRNA_Me_trans_M"/>
    <property type="match status" value="1"/>
</dbReference>
<dbReference type="RefSeq" id="WP_349214159.1">
    <property type="nucleotide sequence ID" value="NZ_JBBMFA010000025.1"/>
</dbReference>
<dbReference type="PANTHER" id="PTHR11933:SF5">
    <property type="entry name" value="MITOCHONDRIAL TRNA-SPECIFIC 2-THIOURIDYLASE 1"/>
    <property type="match status" value="1"/>
</dbReference>
<dbReference type="EC" id="2.8.1.13" evidence="9"/>
<keyword evidence="2 9" id="KW-0808">Transferase</keyword>
<protein>
    <recommendedName>
        <fullName evidence="9">tRNA-specific 2-thiouridylase MnmA</fullName>
        <ecNumber evidence="9">2.8.1.13</ecNumber>
    </recommendedName>
</protein>
<evidence type="ECO:0000256" key="8">
    <source>
        <dbReference type="ARBA" id="ARBA00051542"/>
    </source>
</evidence>
<evidence type="ECO:0000256" key="4">
    <source>
        <dbReference type="ARBA" id="ARBA00022741"/>
    </source>
</evidence>
<organism evidence="12 13">
    <name type="scientific">Ruthenibacterium intestinale</name>
    <dbReference type="NCBI Taxonomy" id="3133163"/>
    <lineage>
        <taxon>Bacteria</taxon>
        <taxon>Bacillati</taxon>
        <taxon>Bacillota</taxon>
        <taxon>Clostridia</taxon>
        <taxon>Eubacteriales</taxon>
        <taxon>Oscillospiraceae</taxon>
        <taxon>Ruthenibacterium</taxon>
    </lineage>
</organism>
<feature type="site" description="Interaction with tRNA" evidence="9">
    <location>
        <position position="131"/>
    </location>
</feature>
<evidence type="ECO:0000256" key="3">
    <source>
        <dbReference type="ARBA" id="ARBA00022694"/>
    </source>
</evidence>
<dbReference type="InterPro" id="IPR023382">
    <property type="entry name" value="MnmA-like_central_sf"/>
</dbReference>
<evidence type="ECO:0000256" key="6">
    <source>
        <dbReference type="ARBA" id="ARBA00022884"/>
    </source>
</evidence>
<gene>
    <name evidence="9 12" type="primary">mnmA</name>
    <name evidence="12" type="ORF">WMO24_00735</name>
</gene>
<feature type="domain" description="tRNA-specific 2-thiouridylase MnmA-like C-terminal" evidence="10">
    <location>
        <begin position="300"/>
        <end position="355"/>
    </location>
</feature>
<dbReference type="HAMAP" id="MF_00144">
    <property type="entry name" value="tRNA_thiouridyl_MnmA"/>
    <property type="match status" value="1"/>
</dbReference>
<keyword evidence="3 9" id="KW-0819">tRNA processing</keyword>
<dbReference type="InterPro" id="IPR046884">
    <property type="entry name" value="MnmA-like_central"/>
</dbReference>
<proteinExistence type="inferred from homology"/>
<feature type="binding site" evidence="9">
    <location>
        <position position="49"/>
    </location>
    <ligand>
        <name>ATP</name>
        <dbReference type="ChEBI" id="CHEBI:30616"/>
    </ligand>
</feature>
<dbReference type="Gene3D" id="3.40.50.620">
    <property type="entry name" value="HUPs"/>
    <property type="match status" value="1"/>
</dbReference>
<dbReference type="InterPro" id="IPR014729">
    <property type="entry name" value="Rossmann-like_a/b/a_fold"/>
</dbReference>
<dbReference type="InterPro" id="IPR046885">
    <property type="entry name" value="MnmA-like_C"/>
</dbReference>
<dbReference type="SUPFAM" id="SSF52402">
    <property type="entry name" value="Adenine nucleotide alpha hydrolases-like"/>
    <property type="match status" value="1"/>
</dbReference>
<feature type="region of interest" description="Interaction with tRNA" evidence="9">
    <location>
        <begin position="152"/>
        <end position="154"/>
    </location>
</feature>
<feature type="domain" description="tRNA-specific 2-thiouridylase MnmA-like central" evidence="11">
    <location>
        <begin position="216"/>
        <end position="265"/>
    </location>
</feature>
<dbReference type="EMBL" id="JBBMFA010000025">
    <property type="protein sequence ID" value="MEQ2518974.1"/>
    <property type="molecule type" value="Genomic_DNA"/>
</dbReference>
<dbReference type="Pfam" id="PF03054">
    <property type="entry name" value="tRNA_Me_trans"/>
    <property type="match status" value="1"/>
</dbReference>
<dbReference type="InterPro" id="IPR004506">
    <property type="entry name" value="MnmA-like"/>
</dbReference>
<sequence length="360" mass="39194">MAGEVSLGTSFRTFEEQDKILVGLSGGVDSSVCIQILKDQGFDVSTVFIRFSPASDSSVESARAVAKQFDVPFSVVDCSELFESKVIEPFCEAYCRGETPSPCVLCNPNVKFQILAETADRMGIRFIATGHYARVREEDGSFYVCRAASQERDQSYMLYGLSQEILQRLCLPVGEFEKPDIREMAREMGLVSADAPDSQEICFIPDGDYAAFIANRGLADKQGRFIGPNGEDFGPHKGVSHYTVGQRKGLNIAYGQPIFVRRILPNGDIQLALAGDEFYSGIRLRQAARSDGKALVPGEEYLVKIRSRALPAPCCVQAVDGDCVTLSFAQPLRAPAPGQSAVLYVDDRVVGGGVISDILE</sequence>
<evidence type="ECO:0000259" key="11">
    <source>
        <dbReference type="Pfam" id="PF20259"/>
    </source>
</evidence>
<comment type="function">
    <text evidence="9">Catalyzes the 2-thiolation of uridine at the wobble position (U34) of tRNA, leading to the formation of s(2)U34.</text>
</comment>
<comment type="subcellular location">
    <subcellularLocation>
        <location evidence="9">Cytoplasm</location>
    </subcellularLocation>
</comment>
<comment type="caution">
    <text evidence="12">The sequence shown here is derived from an EMBL/GenBank/DDBJ whole genome shotgun (WGS) entry which is preliminary data.</text>
</comment>
<dbReference type="Gene3D" id="2.40.30.10">
    <property type="entry name" value="Translation factors"/>
    <property type="match status" value="1"/>
</dbReference>
<evidence type="ECO:0000256" key="9">
    <source>
        <dbReference type="HAMAP-Rule" id="MF_00144"/>
    </source>
</evidence>
<dbReference type="NCBIfam" id="TIGR00420">
    <property type="entry name" value="trmU"/>
    <property type="match status" value="1"/>
</dbReference>
<dbReference type="CDD" id="cd01998">
    <property type="entry name" value="MnmA_TRMU-like"/>
    <property type="match status" value="1"/>
</dbReference>
<keyword evidence="9" id="KW-0963">Cytoplasm</keyword>
<keyword evidence="13" id="KW-1185">Reference proteome</keyword>
<accession>A0ABV1GAY9</accession>
<comment type="caution">
    <text evidence="9">Lacks conserved residue(s) required for the propagation of feature annotation.</text>
</comment>
<evidence type="ECO:0000256" key="1">
    <source>
        <dbReference type="ARBA" id="ARBA00022555"/>
    </source>
</evidence>
<feature type="binding site" evidence="9">
    <location>
        <begin position="23"/>
        <end position="30"/>
    </location>
    <ligand>
        <name>ATP</name>
        <dbReference type="ChEBI" id="CHEBI:30616"/>
    </ligand>
</feature>
<evidence type="ECO:0000313" key="12">
    <source>
        <dbReference type="EMBL" id="MEQ2518974.1"/>
    </source>
</evidence>
<dbReference type="PANTHER" id="PTHR11933">
    <property type="entry name" value="TRNA 5-METHYLAMINOMETHYL-2-THIOURIDYLATE -METHYLTRANSFERASE"/>
    <property type="match status" value="1"/>
</dbReference>
<keyword evidence="4 9" id="KW-0547">Nucleotide-binding</keyword>